<accession>A0A2V3IZW2</accession>
<organism evidence="1 2">
    <name type="scientific">Gracilariopsis chorda</name>
    <dbReference type="NCBI Taxonomy" id="448386"/>
    <lineage>
        <taxon>Eukaryota</taxon>
        <taxon>Rhodophyta</taxon>
        <taxon>Florideophyceae</taxon>
        <taxon>Rhodymeniophycidae</taxon>
        <taxon>Gracilariales</taxon>
        <taxon>Gracilariaceae</taxon>
        <taxon>Gracilariopsis</taxon>
    </lineage>
</organism>
<reference evidence="1 2" key="1">
    <citation type="journal article" date="2018" name="Mol. Biol. Evol.">
        <title>Analysis of the draft genome of the red seaweed Gracilariopsis chorda provides insights into genome size evolution in Rhodophyta.</title>
        <authorList>
            <person name="Lee J."/>
            <person name="Yang E.C."/>
            <person name="Graf L."/>
            <person name="Yang J.H."/>
            <person name="Qiu H."/>
            <person name="Zel Zion U."/>
            <person name="Chan C.X."/>
            <person name="Stephens T.G."/>
            <person name="Weber A.P.M."/>
            <person name="Boo G.H."/>
            <person name="Boo S.M."/>
            <person name="Kim K.M."/>
            <person name="Shin Y."/>
            <person name="Jung M."/>
            <person name="Lee S.J."/>
            <person name="Yim H.S."/>
            <person name="Lee J.H."/>
            <person name="Bhattacharya D."/>
            <person name="Yoon H.S."/>
        </authorList>
    </citation>
    <scope>NUCLEOTIDE SEQUENCE [LARGE SCALE GENOMIC DNA]</scope>
    <source>
        <strain evidence="1 2">SKKU-2015</strain>
        <tissue evidence="1">Whole body</tissue>
    </source>
</reference>
<proteinExistence type="predicted"/>
<protein>
    <submittedName>
        <fullName evidence="1">Glycine-rich domain-containing protein 2</fullName>
    </submittedName>
</protein>
<gene>
    <name evidence="1" type="ORF">BWQ96_02594</name>
</gene>
<dbReference type="STRING" id="448386.A0A2V3IZW2"/>
<name>A0A2V3IZW2_9FLOR</name>
<evidence type="ECO:0000313" key="2">
    <source>
        <dbReference type="Proteomes" id="UP000247409"/>
    </source>
</evidence>
<comment type="caution">
    <text evidence="1">The sequence shown here is derived from an EMBL/GenBank/DDBJ whole genome shotgun (WGS) entry which is preliminary data.</text>
</comment>
<dbReference type="EMBL" id="NBIV01000022">
    <property type="protein sequence ID" value="PXF47615.1"/>
    <property type="molecule type" value="Genomic_DNA"/>
</dbReference>
<dbReference type="OrthoDB" id="2684236at2759"/>
<dbReference type="Proteomes" id="UP000247409">
    <property type="component" value="Unassembled WGS sequence"/>
</dbReference>
<dbReference type="AlphaFoldDB" id="A0A2V3IZW2"/>
<dbReference type="PANTHER" id="PTHR34365">
    <property type="entry name" value="ENOLASE (DUF1399)"/>
    <property type="match status" value="1"/>
</dbReference>
<sequence length="656" mass="75309">MRPELSESELHSRLVGRVQFLLNMLCEVEKYPALYTNHKTLRNALRRYECVWVPLLARAGASGVHYASLAPPLDVQWVWMVHLLCPRKYIPDSIKMWASVLPDETDHVIDHQLLSTKQRKRAMKRARQLWGSQFPDEPFDSPYLNEGMLCDEDEDVRDVSYRSEITYDVIAACERQMMFHRHVAILPQYRHDRFISDAVDRYFMFLELKHKHRKTVLVPTFDTDIVWHTHMMHPISYISHTTRVCGQVVPHDDTITDREDGADLHDSWHETLHLWYDHFRSPFPRAGAMSRGNVSLKERLVKGEIRDAMKLFESEMVEGGEMRELYITETTLKRSPDNMKQWRDIKWMHAAGYETFALQAVRRDIFGGDVGERRVERFTRLEPSCGHDIDTLCTRMVYQAWKRMQPSGNVQYSTLLEVFKEDRQSSDGIIAYPIAAVHDVATNSICGQDRRRMDELGCTEEEKVVMIRVGGEDFAVMAGRWGGRFNGGDGDLILRIWLLAENGGRRWQRVRRVKAECDADAGCFSRKQEGGRTNVPGCYALSIGAGGQRKGSLRRRMMGCRENVWFDLGSGRVWCSKWDDMVAAYAIACAGGVMYVCMQPRCEAKIGESYYTGVGARQSEFGMLRGMGGESDWDGTERVFGVGHVLGSRHLPLGEV</sequence>
<dbReference type="PANTHER" id="PTHR34365:SF7">
    <property type="entry name" value="GLYCINE-RICH DOMAIN-CONTAINING PROTEIN 1"/>
    <property type="match status" value="1"/>
</dbReference>
<dbReference type="InterPro" id="IPR009836">
    <property type="entry name" value="GRDP-like"/>
</dbReference>
<evidence type="ECO:0000313" key="1">
    <source>
        <dbReference type="EMBL" id="PXF47615.1"/>
    </source>
</evidence>
<dbReference type="Pfam" id="PF07173">
    <property type="entry name" value="GRDP-like"/>
    <property type="match status" value="1"/>
</dbReference>
<keyword evidence="2" id="KW-1185">Reference proteome</keyword>